<dbReference type="OrthoDB" id="883111at2"/>
<name>A0A1I5TEQ5_HYMAR</name>
<protein>
    <submittedName>
        <fullName evidence="2">Uncharacterized protein</fullName>
    </submittedName>
</protein>
<dbReference type="STRING" id="1227077.SAMN04515668_0445"/>
<dbReference type="Proteomes" id="UP000199029">
    <property type="component" value="Unassembled WGS sequence"/>
</dbReference>
<dbReference type="RefSeq" id="WP_092668507.1">
    <property type="nucleotide sequence ID" value="NZ_FOXS01000001.1"/>
</dbReference>
<sequence>MPYLCALSFRLSVTLIVIGGGLAMSGCSDSCNGNIETTVLYAKPGPKGVGRSVYVNVVNKPDLGVKQSLMYEGKEFGTFEHIVIINDPTNRFASNRTICFSNFRQEAATTGGDLAEEGLPIITVE</sequence>
<feature type="signal peptide" evidence="1">
    <location>
        <begin position="1"/>
        <end position="19"/>
    </location>
</feature>
<evidence type="ECO:0000313" key="2">
    <source>
        <dbReference type="EMBL" id="SFP81545.1"/>
    </source>
</evidence>
<accession>A0A1I5TEQ5</accession>
<gene>
    <name evidence="2" type="ORF">SAMN04515668_0445</name>
</gene>
<evidence type="ECO:0000313" key="3">
    <source>
        <dbReference type="Proteomes" id="UP000199029"/>
    </source>
</evidence>
<dbReference type="EMBL" id="FOXS01000001">
    <property type="protein sequence ID" value="SFP81545.1"/>
    <property type="molecule type" value="Genomic_DNA"/>
</dbReference>
<keyword evidence="3" id="KW-1185">Reference proteome</keyword>
<proteinExistence type="predicted"/>
<organism evidence="2 3">
    <name type="scientific">Hymenobacter arizonensis</name>
    <name type="common">Siccationidurans arizonensis</name>
    <dbReference type="NCBI Taxonomy" id="1227077"/>
    <lineage>
        <taxon>Bacteria</taxon>
        <taxon>Pseudomonadati</taxon>
        <taxon>Bacteroidota</taxon>
        <taxon>Cytophagia</taxon>
        <taxon>Cytophagales</taxon>
        <taxon>Hymenobacteraceae</taxon>
        <taxon>Hymenobacter</taxon>
    </lineage>
</organism>
<evidence type="ECO:0000256" key="1">
    <source>
        <dbReference type="SAM" id="SignalP"/>
    </source>
</evidence>
<keyword evidence="1" id="KW-0732">Signal</keyword>
<feature type="chain" id="PRO_5011676656" evidence="1">
    <location>
        <begin position="20"/>
        <end position="125"/>
    </location>
</feature>
<dbReference type="AlphaFoldDB" id="A0A1I5TEQ5"/>
<reference evidence="3" key="1">
    <citation type="submission" date="2016-10" db="EMBL/GenBank/DDBJ databases">
        <authorList>
            <person name="Varghese N."/>
            <person name="Submissions S."/>
        </authorList>
    </citation>
    <scope>NUCLEOTIDE SEQUENCE [LARGE SCALE GENOMIC DNA]</scope>
    <source>
        <strain evidence="3">OR362-8,ATCC BAA-1266,JCM 13504</strain>
    </source>
</reference>